<evidence type="ECO:0000259" key="1">
    <source>
        <dbReference type="PROSITE" id="PS51186"/>
    </source>
</evidence>
<dbReference type="EMBL" id="CP006934">
    <property type="protein sequence ID" value="AHI53642.1"/>
    <property type="molecule type" value="Genomic_DNA"/>
</dbReference>
<dbReference type="PATRIC" id="fig|1276257.3.peg.236"/>
<dbReference type="GO" id="GO:0004343">
    <property type="term" value="F:glucosamine 6-phosphate N-acetyltransferase activity"/>
    <property type="evidence" value="ECO:0007669"/>
    <property type="project" value="TreeGrafter"/>
</dbReference>
<dbReference type="InterPro" id="IPR039143">
    <property type="entry name" value="GNPNAT1-like"/>
</dbReference>
<dbReference type="PANTHER" id="PTHR13355:SF11">
    <property type="entry name" value="GLUCOSAMINE 6-PHOSPHATE N-ACETYLTRANSFERASE"/>
    <property type="match status" value="1"/>
</dbReference>
<dbReference type="eggNOG" id="COG0456">
    <property type="taxonomic scope" value="Bacteria"/>
</dbReference>
<sequence length="266" mass="30867">MFKLKNKNNEILVNNFIKYNNDINLNNGLIKIVEHQKGNFIEVDSSRTDLKINFLYSHLWKAEEDKELAIQIIKKYNQIDQNLVYVMIDEDQRLQENQFQDLGLYFDVKYKAMVMDLEKAYLKEIKIPTGFTLKNVELEDLEEFKKQIDDGFGSGVIDTTKYKALVELNKVKKICHLIVVYHNNQAVATGNIYFENNYGVVDDITVNSKMRGQGLASVVLNNLFLTAKKQGIKKLLLVSTKDGFPIYEKMGFERTGLNLMIYKIKK</sequence>
<gene>
    <name evidence="2" type="ORF">SSABA_v1c02300</name>
</gene>
<evidence type="ECO:0000313" key="3">
    <source>
        <dbReference type="Proteomes" id="UP000019265"/>
    </source>
</evidence>
<organism evidence="2 3">
    <name type="scientific">Spiroplasma sabaudiense Ar-1343</name>
    <dbReference type="NCBI Taxonomy" id="1276257"/>
    <lineage>
        <taxon>Bacteria</taxon>
        <taxon>Bacillati</taxon>
        <taxon>Mycoplasmatota</taxon>
        <taxon>Mollicutes</taxon>
        <taxon>Entomoplasmatales</taxon>
        <taxon>Spiroplasmataceae</taxon>
        <taxon>Spiroplasma</taxon>
    </lineage>
</organism>
<dbReference type="Pfam" id="PF13673">
    <property type="entry name" value="Acetyltransf_10"/>
    <property type="match status" value="1"/>
</dbReference>
<dbReference type="Gene3D" id="3.40.630.30">
    <property type="match status" value="1"/>
</dbReference>
<feature type="domain" description="N-acetyltransferase" evidence="1">
    <location>
        <begin position="131"/>
        <end position="266"/>
    </location>
</feature>
<name>W6A9D9_9MOLU</name>
<dbReference type="SUPFAM" id="SSF55729">
    <property type="entry name" value="Acyl-CoA N-acyltransferases (Nat)"/>
    <property type="match status" value="1"/>
</dbReference>
<dbReference type="Proteomes" id="UP000019265">
    <property type="component" value="Chromosome"/>
</dbReference>
<proteinExistence type="predicted"/>
<dbReference type="PROSITE" id="PS51186">
    <property type="entry name" value="GNAT"/>
    <property type="match status" value="1"/>
</dbReference>
<dbReference type="CDD" id="cd04301">
    <property type="entry name" value="NAT_SF"/>
    <property type="match status" value="1"/>
</dbReference>
<dbReference type="InterPro" id="IPR000182">
    <property type="entry name" value="GNAT_dom"/>
</dbReference>
<dbReference type="KEGG" id="ssab:SSABA_v1c02300"/>
<dbReference type="RefSeq" id="WP_025250778.1">
    <property type="nucleotide sequence ID" value="NZ_CP006934.1"/>
</dbReference>
<protein>
    <recommendedName>
        <fullName evidence="1">N-acetyltransferase domain-containing protein</fullName>
    </recommendedName>
</protein>
<dbReference type="OrthoDB" id="388141at2"/>
<evidence type="ECO:0000313" key="2">
    <source>
        <dbReference type="EMBL" id="AHI53642.1"/>
    </source>
</evidence>
<keyword evidence="3" id="KW-1185">Reference proteome</keyword>
<dbReference type="HOGENOM" id="CLU_064083_0_0_14"/>
<dbReference type="InterPro" id="IPR016181">
    <property type="entry name" value="Acyl_CoA_acyltransferase"/>
</dbReference>
<reference evidence="2 3" key="1">
    <citation type="journal article" date="2014" name="Genome Biol. Evol.">
        <title>Molecular evolution of the substrate utilization strategies and putative virulence factors in mosquito-associated Spiroplasma species.</title>
        <authorList>
            <person name="Chang T.H."/>
            <person name="Lo W.S."/>
            <person name="Ku C."/>
            <person name="Chen L.L."/>
            <person name="Kuo C.H."/>
        </authorList>
    </citation>
    <scope>NUCLEOTIDE SEQUENCE [LARGE SCALE GENOMIC DNA]</scope>
    <source>
        <strain evidence="2">Ar-1343</strain>
    </source>
</reference>
<dbReference type="AlphaFoldDB" id="W6A9D9"/>
<dbReference type="STRING" id="1276257.SSABA_v1c02300"/>
<dbReference type="PANTHER" id="PTHR13355">
    <property type="entry name" value="GLUCOSAMINE 6-PHOSPHATE N-ACETYLTRANSFERASE"/>
    <property type="match status" value="1"/>
</dbReference>
<accession>W6A9D9</accession>